<proteinExistence type="predicted"/>
<feature type="region of interest" description="Disordered" evidence="2">
    <location>
        <begin position="408"/>
        <end position="430"/>
    </location>
</feature>
<sequence length="430" mass="49320">MEQKIGMEQSGENDHYKEFAEGRKRFAGEIGERTLDVAKEGKEDKERDLEMAQQHVEAYKKKAEQLRDAIDAKKRGLIAKIINYKQLKELRKDLSRNEDVLREREEEQQWRTEMIGYYDRLIEEEEQMGELMEEAYADNALFDEAKKQELIMEEQGRSVMEQAKKHNVFFVSDIVTADWKPSANNYVIDTKKLDFEDQLNIVLGFEPTIAVSTLSPDSPNRTFGTGAWGVLLAGGRIVGGAESDAGTVAKGLRSRYIDPRRRSVKAIDAAIERPWGGGKEASTSYNELVVEKPEVAGVYFKLESEDIPQDMQQGKEITLPKNYGDMWWGQVGQIMKTGTPLFVIERNNNTVRMIYDVDLENRSFKMTPAYDPENLTNMPGVYKQHTDEAHRRDAVGKVFDKASHLLTEEEREQHEREKDKGDASNFINVY</sequence>
<name>A0A1F8E210_9BACT</name>
<evidence type="ECO:0000313" key="3">
    <source>
        <dbReference type="EMBL" id="OGM93995.1"/>
    </source>
</evidence>
<feature type="region of interest" description="Disordered" evidence="2">
    <location>
        <begin position="1"/>
        <end position="20"/>
    </location>
</feature>
<evidence type="ECO:0000256" key="2">
    <source>
        <dbReference type="SAM" id="MobiDB-lite"/>
    </source>
</evidence>
<dbReference type="Proteomes" id="UP000179057">
    <property type="component" value="Unassembled WGS sequence"/>
</dbReference>
<dbReference type="AlphaFoldDB" id="A0A1F8E210"/>
<organism evidence="3 4">
    <name type="scientific">Candidatus Wolfebacteria bacterium RIFOXYD1_FULL_48_65</name>
    <dbReference type="NCBI Taxonomy" id="1802561"/>
    <lineage>
        <taxon>Bacteria</taxon>
        <taxon>Candidatus Wolfeibacteriota</taxon>
    </lineage>
</organism>
<feature type="coiled-coil region" evidence="1">
    <location>
        <begin position="35"/>
        <end position="107"/>
    </location>
</feature>
<dbReference type="EMBL" id="MGIV01000018">
    <property type="protein sequence ID" value="OGM93995.1"/>
    <property type="molecule type" value="Genomic_DNA"/>
</dbReference>
<comment type="caution">
    <text evidence="3">The sequence shown here is derived from an EMBL/GenBank/DDBJ whole genome shotgun (WGS) entry which is preliminary data.</text>
</comment>
<evidence type="ECO:0000313" key="4">
    <source>
        <dbReference type="Proteomes" id="UP000179057"/>
    </source>
</evidence>
<accession>A0A1F8E210</accession>
<evidence type="ECO:0000256" key="1">
    <source>
        <dbReference type="SAM" id="Coils"/>
    </source>
</evidence>
<protein>
    <submittedName>
        <fullName evidence="3">Uncharacterized protein</fullName>
    </submittedName>
</protein>
<feature type="compositionally biased region" description="Basic and acidic residues" evidence="2">
    <location>
        <begin position="408"/>
        <end position="422"/>
    </location>
</feature>
<gene>
    <name evidence="3" type="ORF">A2610_03710</name>
</gene>
<keyword evidence="1" id="KW-0175">Coiled coil</keyword>
<reference evidence="3 4" key="1">
    <citation type="journal article" date="2016" name="Nat. Commun.">
        <title>Thousands of microbial genomes shed light on interconnected biogeochemical processes in an aquifer system.</title>
        <authorList>
            <person name="Anantharaman K."/>
            <person name="Brown C.T."/>
            <person name="Hug L.A."/>
            <person name="Sharon I."/>
            <person name="Castelle C.J."/>
            <person name="Probst A.J."/>
            <person name="Thomas B.C."/>
            <person name="Singh A."/>
            <person name="Wilkins M.J."/>
            <person name="Karaoz U."/>
            <person name="Brodie E.L."/>
            <person name="Williams K.H."/>
            <person name="Hubbard S.S."/>
            <person name="Banfield J.F."/>
        </authorList>
    </citation>
    <scope>NUCLEOTIDE SEQUENCE [LARGE SCALE GENOMIC DNA]</scope>
</reference>